<comment type="caution">
    <text evidence="2">The sequence shown here is derived from an EMBL/GenBank/DDBJ whole genome shotgun (WGS) entry which is preliminary data.</text>
</comment>
<reference evidence="2 3" key="1">
    <citation type="submission" date="2023-01" db="EMBL/GenBank/DDBJ databases">
        <authorList>
            <person name="Whitehead M."/>
        </authorList>
    </citation>
    <scope>NUCLEOTIDE SEQUENCE [LARGE SCALE GENOMIC DNA]</scope>
</reference>
<protein>
    <submittedName>
        <fullName evidence="2">Uncharacterized protein</fullName>
    </submittedName>
</protein>
<gene>
    <name evidence="2" type="ORF">MEUPH1_LOCUS18566</name>
</gene>
<keyword evidence="3" id="KW-1185">Reference proteome</keyword>
<dbReference type="Proteomes" id="UP001160148">
    <property type="component" value="Unassembled WGS sequence"/>
</dbReference>
<name>A0AAV0X5X0_9HEMI</name>
<accession>A0AAV0X5X0</accession>
<organism evidence="2 3">
    <name type="scientific">Macrosiphum euphorbiae</name>
    <name type="common">potato aphid</name>
    <dbReference type="NCBI Taxonomy" id="13131"/>
    <lineage>
        <taxon>Eukaryota</taxon>
        <taxon>Metazoa</taxon>
        <taxon>Ecdysozoa</taxon>
        <taxon>Arthropoda</taxon>
        <taxon>Hexapoda</taxon>
        <taxon>Insecta</taxon>
        <taxon>Pterygota</taxon>
        <taxon>Neoptera</taxon>
        <taxon>Paraneoptera</taxon>
        <taxon>Hemiptera</taxon>
        <taxon>Sternorrhyncha</taxon>
        <taxon>Aphidomorpha</taxon>
        <taxon>Aphidoidea</taxon>
        <taxon>Aphididae</taxon>
        <taxon>Macrosiphini</taxon>
        <taxon>Macrosiphum</taxon>
    </lineage>
</organism>
<evidence type="ECO:0000313" key="2">
    <source>
        <dbReference type="EMBL" id="CAI6363650.1"/>
    </source>
</evidence>
<evidence type="ECO:0000313" key="3">
    <source>
        <dbReference type="Proteomes" id="UP001160148"/>
    </source>
</evidence>
<sequence length="122" mass="14187">MVPADLLANERARMRKRLDDQDDMTSKSGIKTEERAISTRAWQSRWDRSPNGRWTHRLLPDVGHWLSRPPLGLTYHLTQALSGHGCFRKYLHDRDRAVDSYCTYCMSVAPIVFNISSVQHYL</sequence>
<evidence type="ECO:0000256" key="1">
    <source>
        <dbReference type="SAM" id="MobiDB-lite"/>
    </source>
</evidence>
<dbReference type="EMBL" id="CARXXK010000003">
    <property type="protein sequence ID" value="CAI6363650.1"/>
    <property type="molecule type" value="Genomic_DNA"/>
</dbReference>
<dbReference type="AlphaFoldDB" id="A0AAV0X5X0"/>
<proteinExistence type="predicted"/>
<feature type="region of interest" description="Disordered" evidence="1">
    <location>
        <begin position="16"/>
        <end position="36"/>
    </location>
</feature>